<feature type="compositionally biased region" description="Low complexity" evidence="1">
    <location>
        <begin position="12"/>
        <end position="21"/>
    </location>
</feature>
<reference evidence="2 3" key="1">
    <citation type="submission" date="2016-09" db="EMBL/GenBank/DDBJ databases">
        <title>The draft genome of Dichanthelium oligosanthes: A C3 panicoid grass species.</title>
        <authorList>
            <person name="Studer A.J."/>
            <person name="Schnable J.C."/>
            <person name="Brutnell T.P."/>
        </authorList>
    </citation>
    <scope>NUCLEOTIDE SEQUENCE [LARGE SCALE GENOMIC DNA]</scope>
    <source>
        <strain evidence="3">cv. Kellogg 1175</strain>
        <tissue evidence="2">Leaf</tissue>
    </source>
</reference>
<evidence type="ECO:0000313" key="2">
    <source>
        <dbReference type="EMBL" id="OEL37398.1"/>
    </source>
</evidence>
<dbReference type="Proteomes" id="UP000095767">
    <property type="component" value="Unassembled WGS sequence"/>
</dbReference>
<sequence>LVGRSPRRRSASPRASPAPARMVRERRSRRVLRPTRFTSSRCSSRCTRTSAFPPRSCPSKTLSLTTYLRRLPPRWPN</sequence>
<accession>A0A1E5WJ59</accession>
<dbReference type="AlphaFoldDB" id="A0A1E5WJ59"/>
<feature type="compositionally biased region" description="Basic residues" evidence="1">
    <location>
        <begin position="1"/>
        <end position="11"/>
    </location>
</feature>
<dbReference type="EMBL" id="LWDX02005777">
    <property type="protein sequence ID" value="OEL37398.1"/>
    <property type="molecule type" value="Genomic_DNA"/>
</dbReference>
<feature type="region of interest" description="Disordered" evidence="1">
    <location>
        <begin position="1"/>
        <end position="38"/>
    </location>
</feature>
<organism evidence="2 3">
    <name type="scientific">Dichanthelium oligosanthes</name>
    <dbReference type="NCBI Taxonomy" id="888268"/>
    <lineage>
        <taxon>Eukaryota</taxon>
        <taxon>Viridiplantae</taxon>
        <taxon>Streptophyta</taxon>
        <taxon>Embryophyta</taxon>
        <taxon>Tracheophyta</taxon>
        <taxon>Spermatophyta</taxon>
        <taxon>Magnoliopsida</taxon>
        <taxon>Liliopsida</taxon>
        <taxon>Poales</taxon>
        <taxon>Poaceae</taxon>
        <taxon>PACMAD clade</taxon>
        <taxon>Panicoideae</taxon>
        <taxon>Panicodae</taxon>
        <taxon>Paniceae</taxon>
        <taxon>Dichantheliinae</taxon>
        <taxon>Dichanthelium</taxon>
    </lineage>
</organism>
<proteinExistence type="predicted"/>
<protein>
    <submittedName>
        <fullName evidence="2">Histone H2B.1</fullName>
    </submittedName>
</protein>
<feature type="compositionally biased region" description="Basic residues" evidence="1">
    <location>
        <begin position="24"/>
        <end position="33"/>
    </location>
</feature>
<comment type="caution">
    <text evidence="2">The sequence shown here is derived from an EMBL/GenBank/DDBJ whole genome shotgun (WGS) entry which is preliminary data.</text>
</comment>
<keyword evidence="3" id="KW-1185">Reference proteome</keyword>
<evidence type="ECO:0000256" key="1">
    <source>
        <dbReference type="SAM" id="MobiDB-lite"/>
    </source>
</evidence>
<name>A0A1E5WJ59_9POAL</name>
<evidence type="ECO:0000313" key="3">
    <source>
        <dbReference type="Proteomes" id="UP000095767"/>
    </source>
</evidence>
<feature type="non-terminal residue" evidence="2">
    <location>
        <position position="1"/>
    </location>
</feature>
<gene>
    <name evidence="2" type="ORF">BAE44_0001583</name>
</gene>